<evidence type="ECO:0000313" key="2">
    <source>
        <dbReference type="Proteomes" id="UP000305511"/>
    </source>
</evidence>
<dbReference type="RefSeq" id="WP_137273914.1">
    <property type="nucleotide sequence ID" value="NZ_JAMWKG010000003.1"/>
</dbReference>
<evidence type="ECO:0000313" key="1">
    <source>
        <dbReference type="EMBL" id="TKK89429.1"/>
    </source>
</evidence>
<gene>
    <name evidence="1" type="ORF">EY666_04510</name>
</gene>
<name>A0A4U3MKZ8_ENTFL</name>
<sequence>MNETFFLINLIWTIINTNKSRKFEALQKHAPLLIEEIFKPHYENIECHLFISLTEKNKEAIFNNLSNLYSQLKEKNLLFYISDDLLTSLEGFIKNYKEEPDNLKKLNYSYQLFSRTYFYELNKFRHIVGLKRRSFTFRIHHKLYRYPLQWLIIKYIYLSPILVILIYQLIQYLFELSK</sequence>
<accession>A0A4U3MKZ8</accession>
<organism evidence="1 2">
    <name type="scientific">Enterococcus faecalis</name>
    <name type="common">Streptococcus faecalis</name>
    <dbReference type="NCBI Taxonomy" id="1351"/>
    <lineage>
        <taxon>Bacteria</taxon>
        <taxon>Bacillati</taxon>
        <taxon>Bacillota</taxon>
        <taxon>Bacilli</taxon>
        <taxon>Lactobacillales</taxon>
        <taxon>Enterococcaceae</taxon>
        <taxon>Enterococcus</taxon>
    </lineage>
</organism>
<reference evidence="1 2" key="1">
    <citation type="submission" date="2019-02" db="EMBL/GenBank/DDBJ databases">
        <title>Bacteria dissemination in different level of health care in South Africa: the effectiveness of infections prevention and control.</title>
        <authorList>
            <person name="Shobo C."/>
            <person name="Amoako D.G."/>
            <person name="Allam M."/>
            <person name="Ismail A."/>
            <person name="Bester L.A."/>
            <person name="Essack S.Y."/>
        </authorList>
    </citation>
    <scope>NUCLEOTIDE SEQUENCE [LARGE SCALE GENOMIC DNA]</scope>
    <source>
        <strain evidence="1 2">2SIL2</strain>
    </source>
</reference>
<dbReference type="Proteomes" id="UP000305511">
    <property type="component" value="Unassembled WGS sequence"/>
</dbReference>
<dbReference type="AlphaFoldDB" id="A0A4U3MKZ8"/>
<protein>
    <submittedName>
        <fullName evidence="1">Uncharacterized protein</fullName>
    </submittedName>
</protein>
<dbReference type="EMBL" id="SIYF01000093">
    <property type="protein sequence ID" value="TKK89429.1"/>
    <property type="molecule type" value="Genomic_DNA"/>
</dbReference>
<comment type="caution">
    <text evidence="1">The sequence shown here is derived from an EMBL/GenBank/DDBJ whole genome shotgun (WGS) entry which is preliminary data.</text>
</comment>
<proteinExistence type="predicted"/>